<dbReference type="RefSeq" id="WP_040414695.1">
    <property type="nucleotide sequence ID" value="NZ_BJYV01000007.1"/>
</dbReference>
<dbReference type="AlphaFoldDB" id="A0A512CB26"/>
<proteinExistence type="predicted"/>
<dbReference type="Pfam" id="PF16022">
    <property type="entry name" value="DUF4783"/>
    <property type="match status" value="1"/>
</dbReference>
<evidence type="ECO:0000313" key="1">
    <source>
        <dbReference type="EMBL" id="GEO21345.1"/>
    </source>
</evidence>
<dbReference type="InterPro" id="IPR031977">
    <property type="entry name" value="DUF4783"/>
</dbReference>
<comment type="caution">
    <text evidence="1">The sequence shown here is derived from an EMBL/GenBank/DDBJ whole genome shotgun (WGS) entry which is preliminary data.</text>
</comment>
<gene>
    <name evidence="1" type="ORF">CQA01_18790</name>
</gene>
<keyword evidence="2" id="KW-1185">Reference proteome</keyword>
<accession>A0A512CB26</accession>
<organism evidence="1 2">
    <name type="scientific">Cyclobacterium qasimii</name>
    <dbReference type="NCBI Taxonomy" id="1350429"/>
    <lineage>
        <taxon>Bacteria</taxon>
        <taxon>Pseudomonadati</taxon>
        <taxon>Bacteroidota</taxon>
        <taxon>Cytophagia</taxon>
        <taxon>Cytophagales</taxon>
        <taxon>Cyclobacteriaceae</taxon>
        <taxon>Cyclobacterium</taxon>
    </lineage>
</organism>
<dbReference type="Gene3D" id="3.10.450.50">
    <property type="match status" value="1"/>
</dbReference>
<reference evidence="1 2" key="1">
    <citation type="submission" date="2019-07" db="EMBL/GenBank/DDBJ databases">
        <title>Whole genome shotgun sequence of Cyclobacterium qasimii NBRC 106168.</title>
        <authorList>
            <person name="Hosoyama A."/>
            <person name="Uohara A."/>
            <person name="Ohji S."/>
            <person name="Ichikawa N."/>
        </authorList>
    </citation>
    <scope>NUCLEOTIDE SEQUENCE [LARGE SCALE GENOMIC DNA]</scope>
    <source>
        <strain evidence="1 2">NBRC 106168</strain>
    </source>
</reference>
<protein>
    <recommendedName>
        <fullName evidence="3">DUF4783 domain-containing protein</fullName>
    </recommendedName>
</protein>
<evidence type="ECO:0000313" key="2">
    <source>
        <dbReference type="Proteomes" id="UP000321301"/>
    </source>
</evidence>
<name>A0A512CB26_9BACT</name>
<evidence type="ECO:0008006" key="3">
    <source>
        <dbReference type="Google" id="ProtNLM"/>
    </source>
</evidence>
<dbReference type="Proteomes" id="UP000321301">
    <property type="component" value="Unassembled WGS sequence"/>
</dbReference>
<sequence>MLRIITTFLLAGIFIFSKPIVGQAQDKETPIIVALQHGSSKAVSSFLGDMVEIRFDNDKRDFSKNQAEIVLANFFKGNPVSSFELLKHQKIDSETSYLIGTYTSLSNSFKVFIKGKELNDKKWLVYSMDFVRE</sequence>
<dbReference type="EMBL" id="BJYV01000007">
    <property type="protein sequence ID" value="GEO21345.1"/>
    <property type="molecule type" value="Genomic_DNA"/>
</dbReference>